<dbReference type="AlphaFoldDB" id="F3Z026"/>
<sequence>MNQPGTFTLRATDGQARRASLVTAHGVIETPVFMPVGTVGSVKAVSPEDLKAVGAQIILGNTYHLYLRPGDELVARMGGLHRFARWDRPILTDSGGFQVFSLSGLRKITEQGVEFQSHLDGSRHFFSPEKVVSIQKNLGSDIMMVLDECVAWGQDRDYTAKSLELTTRWARRSREAYPRGSGGQIMFGIVQGGFHEDLREESLAQLSEIDFEGFAVGGLSVGESPEEMRRQLYHIGPKLPAHKPRYLMGVGAPMDILDGIMAGIDMFDCVLPTRNARNGTLYTSQGKVNIKRAEYREDERPLDSNCNCYTCRTFSRAYLRHLYVTRELLSYRLNTIHNLAFFLDLAAGARKAIEDGRFMAFRQQYADVYGEPGKQEMEAQQS</sequence>
<dbReference type="PANTHER" id="PTHR46499:SF1">
    <property type="entry name" value="QUEUINE TRNA-RIBOSYLTRANSFERASE"/>
    <property type="match status" value="1"/>
</dbReference>
<dbReference type="Pfam" id="PF01702">
    <property type="entry name" value="TGT"/>
    <property type="match status" value="1"/>
</dbReference>
<dbReference type="KEGG" id="daf:Desaf_3779"/>
<dbReference type="PANTHER" id="PTHR46499">
    <property type="entry name" value="QUEUINE TRNA-RIBOSYLTRANSFERASE"/>
    <property type="match status" value="1"/>
</dbReference>
<comment type="similarity">
    <text evidence="7">Belongs to the queuine tRNA-ribosyltransferase family.</text>
</comment>
<feature type="binding site" evidence="7">
    <location>
        <begin position="93"/>
        <end position="97"/>
    </location>
    <ligand>
        <name>substrate</name>
    </ligand>
</feature>
<dbReference type="GO" id="GO:0046872">
    <property type="term" value="F:metal ion binding"/>
    <property type="evidence" value="ECO:0007669"/>
    <property type="project" value="UniProtKB-KW"/>
</dbReference>
<dbReference type="GO" id="GO:0008479">
    <property type="term" value="F:tRNA-guanosine(34) queuine transglycosylase activity"/>
    <property type="evidence" value="ECO:0007669"/>
    <property type="project" value="UniProtKB-UniRule"/>
</dbReference>
<comment type="function">
    <text evidence="7">Catalyzes the base-exchange of a guanine (G) residue with the queuine precursor 7-aminomethyl-7-deazaguanine (PreQ1) at position 34 (anticodon wobble position) in tRNAs with GU(N) anticodons (tRNA-Asp, -Asn, -His and -Tyr). Catalysis occurs through a double-displacement mechanism. The nucleophile active site attacks the C1' of nucleotide 34 to detach the guanine base from the RNA, forming a covalent enzyme-RNA intermediate. The proton acceptor active site deprotonates the incoming PreQ1, allowing a nucleophilic attack on the C1' of the ribose to form the product. After dissociation, two additional enzymatic reactions on the tRNA convert PreQ1 to queuine (Q), resulting in the hypermodified nucleoside queuosine (7-(((4,5-cis-dihydroxy-2-cyclopenten-1-yl)amino)methyl)-7-deazaguanosine).</text>
</comment>
<keyword evidence="5 7" id="KW-0671">Queuosine biosynthesis</keyword>
<dbReference type="InterPro" id="IPR050076">
    <property type="entry name" value="ArchSynthase1/Queuine_TRR"/>
</dbReference>
<evidence type="ECO:0000256" key="4">
    <source>
        <dbReference type="ARBA" id="ARBA00022694"/>
    </source>
</evidence>
<feature type="binding site" evidence="7">
    <location>
        <position position="306"/>
    </location>
    <ligand>
        <name>Zn(2+)</name>
        <dbReference type="ChEBI" id="CHEBI:29105"/>
    </ligand>
</feature>
<feature type="region of interest" description="RNA binding; important for wobble base 34 recognition" evidence="7">
    <location>
        <begin position="273"/>
        <end position="277"/>
    </location>
</feature>
<feature type="binding site" evidence="7">
    <location>
        <position position="147"/>
    </location>
    <ligand>
        <name>substrate</name>
    </ligand>
</feature>
<comment type="catalytic activity">
    <reaction evidence="6 7">
        <text>7-aminomethyl-7-carbaguanine + guanosine(34) in tRNA = 7-aminomethyl-7-carbaguanosine(34) in tRNA + guanine</text>
        <dbReference type="Rhea" id="RHEA:24104"/>
        <dbReference type="Rhea" id="RHEA-COMP:10341"/>
        <dbReference type="Rhea" id="RHEA-COMP:10342"/>
        <dbReference type="ChEBI" id="CHEBI:16235"/>
        <dbReference type="ChEBI" id="CHEBI:58703"/>
        <dbReference type="ChEBI" id="CHEBI:74269"/>
        <dbReference type="ChEBI" id="CHEBI:82833"/>
        <dbReference type="EC" id="2.4.2.29"/>
    </reaction>
</comment>
<dbReference type="InterPro" id="IPR002616">
    <property type="entry name" value="tRNA_ribo_trans-like"/>
</dbReference>
<feature type="binding site" evidence="7">
    <location>
        <position position="308"/>
    </location>
    <ligand>
        <name>Zn(2+)</name>
        <dbReference type="ChEBI" id="CHEBI:29105"/>
    </ligand>
</feature>
<dbReference type="GO" id="GO:0008616">
    <property type="term" value="P:tRNA queuosine(34) biosynthetic process"/>
    <property type="evidence" value="ECO:0007669"/>
    <property type="project" value="UniProtKB-UniRule"/>
</dbReference>
<dbReference type="InterPro" id="IPR036511">
    <property type="entry name" value="TGT-like_sf"/>
</dbReference>
<evidence type="ECO:0000313" key="9">
    <source>
        <dbReference type="EMBL" id="EGJ52055.1"/>
    </source>
</evidence>
<dbReference type="SUPFAM" id="SSF51713">
    <property type="entry name" value="tRNA-guanine transglycosylase"/>
    <property type="match status" value="1"/>
</dbReference>
<keyword evidence="7" id="KW-0862">Zinc</keyword>
<feature type="active site" description="Proton acceptor" evidence="7">
    <location>
        <position position="93"/>
    </location>
</feature>
<dbReference type="eggNOG" id="COG0343">
    <property type="taxonomic scope" value="Bacteria"/>
</dbReference>
<evidence type="ECO:0000256" key="2">
    <source>
        <dbReference type="ARBA" id="ARBA00022676"/>
    </source>
</evidence>
<reference evidence="9 10" key="1">
    <citation type="journal article" date="2011" name="J. Bacteriol.">
        <title>Genome sequence of the mercury-methylating and pleomorphic Desulfovibrio africanus Strain Walvis Bay.</title>
        <authorList>
            <person name="Brown S.D."/>
            <person name="Wall J.D."/>
            <person name="Kucken A.M."/>
            <person name="Gilmour C.C."/>
            <person name="Podar M."/>
            <person name="Brandt C.C."/>
            <person name="Teshima H."/>
            <person name="Detter J.C."/>
            <person name="Han C.S."/>
            <person name="Land M.L."/>
            <person name="Lucas S."/>
            <person name="Han J."/>
            <person name="Pennacchio L."/>
            <person name="Nolan M."/>
            <person name="Pitluck S."/>
            <person name="Woyke T."/>
            <person name="Goodwin L."/>
            <person name="Palumbo A.V."/>
            <person name="Elias D.A."/>
        </authorList>
    </citation>
    <scope>NUCLEOTIDE SEQUENCE [LARGE SCALE GENOMIC DNA]</scope>
    <source>
        <strain evidence="9 10">Walvis Bay</strain>
    </source>
</reference>
<dbReference type="UniPathway" id="UPA00392"/>
<keyword evidence="7" id="KW-0479">Metal-binding</keyword>
<dbReference type="GO" id="GO:0005829">
    <property type="term" value="C:cytosol"/>
    <property type="evidence" value="ECO:0007669"/>
    <property type="project" value="TreeGrafter"/>
</dbReference>
<evidence type="ECO:0000256" key="1">
    <source>
        <dbReference type="ARBA" id="ARBA00004691"/>
    </source>
</evidence>
<keyword evidence="10" id="KW-1185">Reference proteome</keyword>
<feature type="binding site" evidence="7">
    <location>
        <position position="191"/>
    </location>
    <ligand>
        <name>substrate</name>
    </ligand>
</feature>
<comment type="cofactor">
    <cofactor evidence="7">
        <name>Zn(2+)</name>
        <dbReference type="ChEBI" id="CHEBI:29105"/>
    </cofactor>
    <text evidence="7">Binds 1 zinc ion per subunit.</text>
</comment>
<accession>F3Z026</accession>
<evidence type="ECO:0000256" key="3">
    <source>
        <dbReference type="ARBA" id="ARBA00022679"/>
    </source>
</evidence>
<evidence type="ECO:0000256" key="6">
    <source>
        <dbReference type="ARBA" id="ARBA00050112"/>
    </source>
</evidence>
<feature type="binding site" evidence="7">
    <location>
        <position position="218"/>
    </location>
    <ligand>
        <name>substrate</name>
    </ligand>
</feature>
<dbReference type="HAMAP" id="MF_00168">
    <property type="entry name" value="Q_tRNA_Tgt"/>
    <property type="match status" value="1"/>
</dbReference>
<keyword evidence="3 7" id="KW-0808">Transferase</keyword>
<gene>
    <name evidence="7" type="primary">tgt</name>
    <name evidence="9" type="ORF">Desaf_3779</name>
</gene>
<dbReference type="HOGENOM" id="CLU_022060_0_1_7"/>
<dbReference type="EC" id="2.4.2.29" evidence="7"/>
<dbReference type="InterPro" id="IPR004803">
    <property type="entry name" value="TGT"/>
</dbReference>
<dbReference type="NCBIfam" id="TIGR00430">
    <property type="entry name" value="Q_tRNA_tgt"/>
    <property type="match status" value="1"/>
</dbReference>
<name>F3Z026_DESAF</name>
<feature type="region of interest" description="RNA binding" evidence="7">
    <location>
        <begin position="249"/>
        <end position="255"/>
    </location>
</feature>
<evidence type="ECO:0000313" key="10">
    <source>
        <dbReference type="Proteomes" id="UP000007844"/>
    </source>
</evidence>
<dbReference type="FunFam" id="3.20.20.105:FF:000001">
    <property type="entry name" value="Queuine tRNA-ribosyltransferase"/>
    <property type="match status" value="1"/>
</dbReference>
<protein>
    <recommendedName>
        <fullName evidence="7">Queuine tRNA-ribosyltransferase</fullName>
        <ecNumber evidence="7">2.4.2.29</ecNumber>
    </recommendedName>
    <alternativeName>
        <fullName evidence="7">Guanine insertion enzyme</fullName>
    </alternativeName>
    <alternativeName>
        <fullName evidence="7">tRNA-guanine transglycosylase</fullName>
    </alternativeName>
</protein>
<comment type="pathway">
    <text evidence="1 7">tRNA modification; tRNA-queuosine biosynthesis.</text>
</comment>
<keyword evidence="4 7" id="KW-0819">tRNA processing</keyword>
<comment type="subunit">
    <text evidence="7">Homodimer. Within each dimer, one monomer is responsible for RNA recognition and catalysis, while the other monomer binds to the replacement base PreQ1.</text>
</comment>
<dbReference type="Gene3D" id="3.20.20.105">
    <property type="entry name" value="Queuine tRNA-ribosyltransferase-like"/>
    <property type="match status" value="1"/>
</dbReference>
<evidence type="ECO:0000259" key="8">
    <source>
        <dbReference type="Pfam" id="PF01702"/>
    </source>
</evidence>
<organism evidence="9 10">
    <name type="scientific">Desulfocurvibacter africanus subsp. africanus str. Walvis Bay</name>
    <dbReference type="NCBI Taxonomy" id="690850"/>
    <lineage>
        <taxon>Bacteria</taxon>
        <taxon>Pseudomonadati</taxon>
        <taxon>Thermodesulfobacteriota</taxon>
        <taxon>Desulfovibrionia</taxon>
        <taxon>Desulfovibrionales</taxon>
        <taxon>Desulfovibrionaceae</taxon>
        <taxon>Desulfocurvibacter</taxon>
    </lineage>
</organism>
<feature type="active site" description="Nucleophile" evidence="7">
    <location>
        <position position="268"/>
    </location>
</feature>
<feature type="binding site" evidence="7">
    <location>
        <position position="311"/>
    </location>
    <ligand>
        <name>Zn(2+)</name>
        <dbReference type="ChEBI" id="CHEBI:29105"/>
    </ligand>
</feature>
<evidence type="ECO:0000256" key="7">
    <source>
        <dbReference type="HAMAP-Rule" id="MF_00168"/>
    </source>
</evidence>
<feature type="domain" description="tRNA-guanine(15) transglycosylase-like" evidence="8">
    <location>
        <begin position="15"/>
        <end position="369"/>
    </location>
</feature>
<dbReference type="NCBIfam" id="TIGR00449">
    <property type="entry name" value="tgt_general"/>
    <property type="match status" value="1"/>
</dbReference>
<proteinExistence type="inferred from homology"/>
<evidence type="ECO:0000256" key="5">
    <source>
        <dbReference type="ARBA" id="ARBA00022785"/>
    </source>
</evidence>
<keyword evidence="2 7" id="KW-0328">Glycosyltransferase</keyword>
<dbReference type="STRING" id="690850.Desaf_3779"/>
<dbReference type="RefSeq" id="WP_014261650.1">
    <property type="nucleotide sequence ID" value="NC_016629.1"/>
</dbReference>
<feature type="binding site" evidence="7">
    <location>
        <position position="337"/>
    </location>
    <ligand>
        <name>Zn(2+)</name>
        <dbReference type="ChEBI" id="CHEBI:29105"/>
    </ligand>
</feature>
<dbReference type="Proteomes" id="UP000007844">
    <property type="component" value="Chromosome"/>
</dbReference>
<dbReference type="EMBL" id="CP003221">
    <property type="protein sequence ID" value="EGJ52055.1"/>
    <property type="molecule type" value="Genomic_DNA"/>
</dbReference>